<proteinExistence type="predicted"/>
<evidence type="ECO:0000256" key="1">
    <source>
        <dbReference type="SAM" id="MobiDB-lite"/>
    </source>
</evidence>
<feature type="region of interest" description="Disordered" evidence="1">
    <location>
        <begin position="63"/>
        <end position="100"/>
    </location>
</feature>
<dbReference type="AlphaFoldDB" id="F2SQD2"/>
<protein>
    <submittedName>
        <fullName evidence="2">Uncharacterized protein</fullName>
    </submittedName>
</protein>
<dbReference type="Proteomes" id="UP000008864">
    <property type="component" value="Unassembled WGS sequence"/>
</dbReference>
<dbReference type="EMBL" id="GG700652">
    <property type="protein sequence ID" value="EGD88550.2"/>
    <property type="molecule type" value="Genomic_DNA"/>
</dbReference>
<gene>
    <name evidence="2" type="ORF">TERG_04795</name>
</gene>
<dbReference type="GeneID" id="71776870"/>
<dbReference type="InParanoid" id="F2SQD2"/>
<reference evidence="3" key="1">
    <citation type="journal article" date="2012" name="MBio">
        <title>Comparative genome analysis of Trichophyton rubrum and related dermatophytes reveals candidate genes involved in infection.</title>
        <authorList>
            <person name="Martinez D.A."/>
            <person name="Oliver B.G."/>
            <person name="Graeser Y."/>
            <person name="Goldberg J.M."/>
            <person name="Li W."/>
            <person name="Martinez-Rossi N.M."/>
            <person name="Monod M."/>
            <person name="Shelest E."/>
            <person name="Barton R.C."/>
            <person name="Birch E."/>
            <person name="Brakhage A.A."/>
            <person name="Chen Z."/>
            <person name="Gurr S.J."/>
            <person name="Heiman D."/>
            <person name="Heitman J."/>
            <person name="Kosti I."/>
            <person name="Rossi A."/>
            <person name="Saif S."/>
            <person name="Samalova M."/>
            <person name="Saunders C.W."/>
            <person name="Shea T."/>
            <person name="Summerbell R.C."/>
            <person name="Xu J."/>
            <person name="Young S."/>
            <person name="Zeng Q."/>
            <person name="Birren B.W."/>
            <person name="Cuomo C.A."/>
            <person name="White T.C."/>
        </authorList>
    </citation>
    <scope>NUCLEOTIDE SEQUENCE [LARGE SCALE GENOMIC DNA]</scope>
    <source>
        <strain evidence="3">ATCC MYA-4607 / CBS 118892</strain>
    </source>
</reference>
<name>F2SQD2_TRIRC</name>
<feature type="compositionally biased region" description="Basic and acidic residues" evidence="1">
    <location>
        <begin position="63"/>
        <end position="73"/>
    </location>
</feature>
<accession>F2SQD2</accession>
<organism evidence="2 3">
    <name type="scientific">Trichophyton rubrum (strain ATCC MYA-4607 / CBS 118892)</name>
    <name type="common">Athlete's foot fungus</name>
    <dbReference type="NCBI Taxonomy" id="559305"/>
    <lineage>
        <taxon>Eukaryota</taxon>
        <taxon>Fungi</taxon>
        <taxon>Dikarya</taxon>
        <taxon>Ascomycota</taxon>
        <taxon>Pezizomycotina</taxon>
        <taxon>Eurotiomycetes</taxon>
        <taxon>Eurotiomycetidae</taxon>
        <taxon>Onygenales</taxon>
        <taxon>Arthrodermataceae</taxon>
        <taxon>Trichophyton</taxon>
    </lineage>
</organism>
<sequence length="100" mass="11655">MPVIAALWRVQRPIRRAAFQLHKILRPKMLTYRETAMRWPSTTPKPQLRLRLHRLLLTLPQLRGRDNRKRDSPALRIRPSSRSYGVDSPDSGLGCGRFTV</sequence>
<dbReference type="HOGENOM" id="CLU_2308078_0_0_1"/>
<evidence type="ECO:0000313" key="3">
    <source>
        <dbReference type="Proteomes" id="UP000008864"/>
    </source>
</evidence>
<dbReference type="VEuPathDB" id="FungiDB:TERG_04795"/>
<keyword evidence="3" id="KW-1185">Reference proteome</keyword>
<evidence type="ECO:0000313" key="2">
    <source>
        <dbReference type="EMBL" id="EGD88550.2"/>
    </source>
</evidence>
<dbReference type="RefSeq" id="XP_047604305.1">
    <property type="nucleotide sequence ID" value="XM_047748326.1"/>
</dbReference>